<feature type="compositionally biased region" description="Basic and acidic residues" evidence="1">
    <location>
        <begin position="14"/>
        <end position="25"/>
    </location>
</feature>
<feature type="region of interest" description="Disordered" evidence="1">
    <location>
        <begin position="186"/>
        <end position="222"/>
    </location>
</feature>
<evidence type="ECO:0000313" key="2">
    <source>
        <dbReference type="Ensembl" id="ENSCVAP00000005746.1"/>
    </source>
</evidence>
<reference evidence="2" key="1">
    <citation type="submission" date="2025-08" db="UniProtKB">
        <authorList>
            <consortium name="Ensembl"/>
        </authorList>
    </citation>
    <scope>IDENTIFICATION</scope>
</reference>
<dbReference type="OMA" id="MMEIESP"/>
<sequence>MMEIESPARNQMKQHGESPEDRDDSFKYEENFLKDEINLVRDEDEEIITTQHRAEADPTVKTLRPTQQQLSMLDFFRPFLSQNEMTATMECLENEWAELVQKGELDDERIGPIPEVYTEIQSLTRELKKAVREKEEYVRMAREAAGALQRARRAREGQRLQHRRLVQENNKLTEDIERLRIKCDASKSEVERMSEKYKTASKQTGTTERGSFDKQTSEGHSE</sequence>
<protein>
    <submittedName>
        <fullName evidence="2">Sperm-associated antigen 16 protein-like</fullName>
    </submittedName>
</protein>
<feature type="compositionally biased region" description="Basic and acidic residues" evidence="1">
    <location>
        <begin position="186"/>
        <end position="198"/>
    </location>
</feature>
<name>A0A3Q2CK83_CYPVA</name>
<feature type="compositionally biased region" description="Polar residues" evidence="1">
    <location>
        <begin position="200"/>
        <end position="209"/>
    </location>
</feature>
<dbReference type="InterPro" id="IPR050995">
    <property type="entry name" value="WD-F-box_domain-protein"/>
</dbReference>
<feature type="region of interest" description="Disordered" evidence="1">
    <location>
        <begin position="1"/>
        <end position="25"/>
    </location>
</feature>
<proteinExistence type="predicted"/>
<keyword evidence="3" id="KW-1185">Reference proteome</keyword>
<evidence type="ECO:0000256" key="1">
    <source>
        <dbReference type="SAM" id="MobiDB-lite"/>
    </source>
</evidence>
<dbReference type="STRING" id="28743.ENSCVAP00000005746"/>
<dbReference type="Proteomes" id="UP000265020">
    <property type="component" value="Unassembled WGS sequence"/>
</dbReference>
<reference evidence="2" key="2">
    <citation type="submission" date="2025-09" db="UniProtKB">
        <authorList>
            <consortium name="Ensembl"/>
        </authorList>
    </citation>
    <scope>IDENTIFICATION</scope>
</reference>
<organism evidence="2 3">
    <name type="scientific">Cyprinodon variegatus</name>
    <name type="common">Sheepshead minnow</name>
    <dbReference type="NCBI Taxonomy" id="28743"/>
    <lineage>
        <taxon>Eukaryota</taxon>
        <taxon>Metazoa</taxon>
        <taxon>Chordata</taxon>
        <taxon>Craniata</taxon>
        <taxon>Vertebrata</taxon>
        <taxon>Euteleostomi</taxon>
        <taxon>Actinopterygii</taxon>
        <taxon>Neopterygii</taxon>
        <taxon>Teleostei</taxon>
        <taxon>Neoteleostei</taxon>
        <taxon>Acanthomorphata</taxon>
        <taxon>Ovalentaria</taxon>
        <taxon>Atherinomorphae</taxon>
        <taxon>Cyprinodontiformes</taxon>
        <taxon>Cyprinodontidae</taxon>
        <taxon>Cyprinodon</taxon>
    </lineage>
</organism>
<accession>A0A3Q2CK83</accession>
<dbReference type="AlphaFoldDB" id="A0A3Q2CK83"/>
<dbReference type="PANTHER" id="PTHR14604">
    <property type="entry name" value="WD40 REPEAT PF20"/>
    <property type="match status" value="1"/>
</dbReference>
<evidence type="ECO:0000313" key="3">
    <source>
        <dbReference type="Proteomes" id="UP000265020"/>
    </source>
</evidence>
<dbReference type="Ensembl" id="ENSCVAT00000006163.1">
    <property type="protein sequence ID" value="ENSCVAP00000005746.1"/>
    <property type="gene ID" value="ENSCVAG00000007170.1"/>
</dbReference>
<dbReference type="PANTHER" id="PTHR14604:SF3">
    <property type="entry name" value="SPERM-ASSOCIATED ANTIGEN 16 PROTEIN"/>
    <property type="match status" value="1"/>
</dbReference>
<feature type="compositionally biased region" description="Basic and acidic residues" evidence="1">
    <location>
        <begin position="210"/>
        <end position="222"/>
    </location>
</feature>
<dbReference type="GeneTree" id="ENSGT00940000155053"/>